<organism evidence="1">
    <name type="scientific">marine sediment metagenome</name>
    <dbReference type="NCBI Taxonomy" id="412755"/>
    <lineage>
        <taxon>unclassified sequences</taxon>
        <taxon>metagenomes</taxon>
        <taxon>ecological metagenomes</taxon>
    </lineage>
</organism>
<protein>
    <submittedName>
        <fullName evidence="1">Uncharacterized protein</fullName>
    </submittedName>
</protein>
<comment type="caution">
    <text evidence="1">The sequence shown here is derived from an EMBL/GenBank/DDBJ whole genome shotgun (WGS) entry which is preliminary data.</text>
</comment>
<evidence type="ECO:0000313" key="1">
    <source>
        <dbReference type="EMBL" id="KKN03865.1"/>
    </source>
</evidence>
<accession>A0A0F9M8U8</accession>
<proteinExistence type="predicted"/>
<dbReference type="EMBL" id="LAZR01004987">
    <property type="protein sequence ID" value="KKN03865.1"/>
    <property type="molecule type" value="Genomic_DNA"/>
</dbReference>
<name>A0A0F9M8U8_9ZZZZ</name>
<sequence length="158" mass="16719">MSQIRTAKLADINAFPASSFVIDGIPPIAECQETEIAGATGITTALGFTLTEVGFFAGINLAGKTLSISSPPGNIGDYVVASNTDDVLTLETSTPDASTVNVYTVHDPAQVYLTRDEESFLRYIQENSAAHTNVNGRVYTDLADPPMNAACSDTWNPS</sequence>
<reference evidence="1" key="1">
    <citation type="journal article" date="2015" name="Nature">
        <title>Complex archaea that bridge the gap between prokaryotes and eukaryotes.</title>
        <authorList>
            <person name="Spang A."/>
            <person name="Saw J.H."/>
            <person name="Jorgensen S.L."/>
            <person name="Zaremba-Niedzwiedzka K."/>
            <person name="Martijn J."/>
            <person name="Lind A.E."/>
            <person name="van Eijk R."/>
            <person name="Schleper C."/>
            <person name="Guy L."/>
            <person name="Ettema T.J."/>
        </authorList>
    </citation>
    <scope>NUCLEOTIDE SEQUENCE</scope>
</reference>
<gene>
    <name evidence="1" type="ORF">LCGC14_1103420</name>
</gene>
<dbReference type="AlphaFoldDB" id="A0A0F9M8U8"/>